<dbReference type="PRINTS" id="PR00344">
    <property type="entry name" value="BCTRLSENSOR"/>
</dbReference>
<comment type="subcellular location">
    <subcellularLocation>
        <location evidence="2">Membrane</location>
    </subcellularLocation>
</comment>
<feature type="transmembrane region" description="Helical" evidence="13">
    <location>
        <begin position="82"/>
        <end position="101"/>
    </location>
</feature>
<accession>A0A9W6C6C2</accession>
<evidence type="ECO:0000256" key="10">
    <source>
        <dbReference type="ARBA" id="ARBA00022989"/>
    </source>
</evidence>
<evidence type="ECO:0000256" key="3">
    <source>
        <dbReference type="ARBA" id="ARBA00012438"/>
    </source>
</evidence>
<dbReference type="InterPro" id="IPR036890">
    <property type="entry name" value="HATPase_C_sf"/>
</dbReference>
<keyword evidence="5" id="KW-0808">Transferase</keyword>
<dbReference type="Gene3D" id="1.10.287.130">
    <property type="match status" value="1"/>
</dbReference>
<dbReference type="InterPro" id="IPR003594">
    <property type="entry name" value="HATPase_dom"/>
</dbReference>
<dbReference type="FunFam" id="3.30.565.10:FF:000013">
    <property type="entry name" value="Two-component sensor histidine kinase"/>
    <property type="match status" value="1"/>
</dbReference>
<reference evidence="15 16" key="1">
    <citation type="journal article" date="2023" name="Int. J. Syst. Evol. Microbiol.">
        <title>Sellimonas catena sp. nov., isolated from human faeces.</title>
        <authorList>
            <person name="Hisatomi A."/>
            <person name="Ohkuma M."/>
            <person name="Sakamoto M."/>
        </authorList>
    </citation>
    <scope>NUCLEOTIDE SEQUENCE [LARGE SCALE GENOMIC DNA]</scope>
    <source>
        <strain evidence="15 16">12EGH17</strain>
    </source>
</reference>
<evidence type="ECO:0000256" key="13">
    <source>
        <dbReference type="SAM" id="Phobius"/>
    </source>
</evidence>
<keyword evidence="6 13" id="KW-0812">Transmembrane</keyword>
<dbReference type="AlphaFoldDB" id="A0A9W6C6C2"/>
<evidence type="ECO:0000256" key="12">
    <source>
        <dbReference type="ARBA" id="ARBA00023136"/>
    </source>
</evidence>
<evidence type="ECO:0000313" key="15">
    <source>
        <dbReference type="EMBL" id="GLG03425.1"/>
    </source>
</evidence>
<evidence type="ECO:0000256" key="2">
    <source>
        <dbReference type="ARBA" id="ARBA00004370"/>
    </source>
</evidence>
<dbReference type="GO" id="GO:0000155">
    <property type="term" value="F:phosphorelay sensor kinase activity"/>
    <property type="evidence" value="ECO:0007669"/>
    <property type="project" value="InterPro"/>
</dbReference>
<organism evidence="15 16">
    <name type="scientific">Sellimonas catena</name>
    <dbReference type="NCBI Taxonomy" id="2994035"/>
    <lineage>
        <taxon>Bacteria</taxon>
        <taxon>Bacillati</taxon>
        <taxon>Bacillota</taxon>
        <taxon>Clostridia</taxon>
        <taxon>Lachnospirales</taxon>
        <taxon>Lachnospiraceae</taxon>
        <taxon>Sellimonas</taxon>
    </lineage>
</organism>
<keyword evidence="12 13" id="KW-0472">Membrane</keyword>
<comment type="catalytic activity">
    <reaction evidence="1">
        <text>ATP + protein L-histidine = ADP + protein N-phospho-L-histidine.</text>
        <dbReference type="EC" id="2.7.13.3"/>
    </reaction>
</comment>
<dbReference type="SUPFAM" id="SSF55874">
    <property type="entry name" value="ATPase domain of HSP90 chaperone/DNA topoisomerase II/histidine kinase"/>
    <property type="match status" value="1"/>
</dbReference>
<dbReference type="InterPro" id="IPR003661">
    <property type="entry name" value="HisK_dim/P_dom"/>
</dbReference>
<dbReference type="PANTHER" id="PTHR45453:SF1">
    <property type="entry name" value="PHOSPHATE REGULON SENSOR PROTEIN PHOR"/>
    <property type="match status" value="1"/>
</dbReference>
<sequence>MKSRLKKFKKSKYRKLKISLLLQTVLITALTVLVGGFLLEYIIDGVYNDDVSEIFIGFLKFFHVEEQHAIALYWQILGNNKTFFMMIGFLALFALFFYIALSKMITYLEDVEKEIGKLVSRSQEPIHLIPELEPIETKLNNIKYTLERQEREVQESEQRKNDLVVFLAHDLKTPLTSIVAYLSMLESHPDLPEEERIKYTGISLEKAIRLGKLIEEFFEITKFNAQDIVLEKTELNLSRMLEQIADEMYAVLQGKNLKCEVEADDDIVVRADPDKLARVFDNLMRNAIAYCRKDSTIRIHVSQDESNALIVFVNEGPKISNDKLQHIFEKFFRADDSRSSETGGAGLGLAIAKEIVELHGGRISAQSDDHETRFIVVLPKKEKGELQDEIHTYIGPASRSEA</sequence>
<dbReference type="InterPro" id="IPR036097">
    <property type="entry name" value="HisK_dim/P_sf"/>
</dbReference>
<dbReference type="GO" id="GO:0004721">
    <property type="term" value="F:phosphoprotein phosphatase activity"/>
    <property type="evidence" value="ECO:0007669"/>
    <property type="project" value="TreeGrafter"/>
</dbReference>
<dbReference type="GO" id="GO:0005524">
    <property type="term" value="F:ATP binding"/>
    <property type="evidence" value="ECO:0007669"/>
    <property type="project" value="UniProtKB-KW"/>
</dbReference>
<dbReference type="EC" id="2.7.13.3" evidence="3"/>
<evidence type="ECO:0000256" key="8">
    <source>
        <dbReference type="ARBA" id="ARBA00022777"/>
    </source>
</evidence>
<keyword evidence="4" id="KW-0597">Phosphoprotein</keyword>
<evidence type="ECO:0000256" key="11">
    <source>
        <dbReference type="ARBA" id="ARBA00023012"/>
    </source>
</evidence>
<keyword evidence="16" id="KW-1185">Reference proteome</keyword>
<evidence type="ECO:0000259" key="14">
    <source>
        <dbReference type="PROSITE" id="PS50109"/>
    </source>
</evidence>
<evidence type="ECO:0000256" key="6">
    <source>
        <dbReference type="ARBA" id="ARBA00022692"/>
    </source>
</evidence>
<name>A0A9W6C6C2_9FIRM</name>
<gene>
    <name evidence="15" type="ORF">Selli1_05990</name>
</gene>
<evidence type="ECO:0000256" key="4">
    <source>
        <dbReference type="ARBA" id="ARBA00022553"/>
    </source>
</evidence>
<dbReference type="SMART" id="SM00388">
    <property type="entry name" value="HisKA"/>
    <property type="match status" value="1"/>
</dbReference>
<dbReference type="PANTHER" id="PTHR45453">
    <property type="entry name" value="PHOSPHATE REGULON SENSOR PROTEIN PHOR"/>
    <property type="match status" value="1"/>
</dbReference>
<dbReference type="Proteomes" id="UP001145145">
    <property type="component" value="Unassembled WGS sequence"/>
</dbReference>
<dbReference type="CDD" id="cd00082">
    <property type="entry name" value="HisKA"/>
    <property type="match status" value="1"/>
</dbReference>
<feature type="transmembrane region" description="Helical" evidence="13">
    <location>
        <begin position="20"/>
        <end position="43"/>
    </location>
</feature>
<keyword evidence="10 13" id="KW-1133">Transmembrane helix</keyword>
<dbReference type="SUPFAM" id="SSF47384">
    <property type="entry name" value="Homodimeric domain of signal transducing histidine kinase"/>
    <property type="match status" value="1"/>
</dbReference>
<dbReference type="EMBL" id="BSBO01000004">
    <property type="protein sequence ID" value="GLG03425.1"/>
    <property type="molecule type" value="Genomic_DNA"/>
</dbReference>
<evidence type="ECO:0000256" key="1">
    <source>
        <dbReference type="ARBA" id="ARBA00000085"/>
    </source>
</evidence>
<dbReference type="Gene3D" id="3.30.565.10">
    <property type="entry name" value="Histidine kinase-like ATPase, C-terminal domain"/>
    <property type="match status" value="1"/>
</dbReference>
<protein>
    <recommendedName>
        <fullName evidence="3">histidine kinase</fullName>
        <ecNumber evidence="3">2.7.13.3</ecNumber>
    </recommendedName>
</protein>
<dbReference type="InterPro" id="IPR050351">
    <property type="entry name" value="BphY/WalK/GraS-like"/>
</dbReference>
<dbReference type="Pfam" id="PF02518">
    <property type="entry name" value="HATPase_c"/>
    <property type="match status" value="1"/>
</dbReference>
<dbReference type="GO" id="GO:0016036">
    <property type="term" value="P:cellular response to phosphate starvation"/>
    <property type="evidence" value="ECO:0007669"/>
    <property type="project" value="TreeGrafter"/>
</dbReference>
<keyword evidence="9" id="KW-0067">ATP-binding</keyword>
<dbReference type="Pfam" id="PF00512">
    <property type="entry name" value="HisKA"/>
    <property type="match status" value="1"/>
</dbReference>
<evidence type="ECO:0000256" key="7">
    <source>
        <dbReference type="ARBA" id="ARBA00022741"/>
    </source>
</evidence>
<dbReference type="SMART" id="SM00387">
    <property type="entry name" value="HATPase_c"/>
    <property type="match status" value="1"/>
</dbReference>
<keyword evidence="7" id="KW-0547">Nucleotide-binding</keyword>
<comment type="caution">
    <text evidence="15">The sequence shown here is derived from an EMBL/GenBank/DDBJ whole genome shotgun (WGS) entry which is preliminary data.</text>
</comment>
<evidence type="ECO:0000313" key="16">
    <source>
        <dbReference type="Proteomes" id="UP001145145"/>
    </source>
</evidence>
<dbReference type="InterPro" id="IPR005467">
    <property type="entry name" value="His_kinase_dom"/>
</dbReference>
<dbReference type="PROSITE" id="PS50109">
    <property type="entry name" value="HIS_KIN"/>
    <property type="match status" value="1"/>
</dbReference>
<keyword evidence="11" id="KW-0902">Two-component regulatory system</keyword>
<evidence type="ECO:0000256" key="9">
    <source>
        <dbReference type="ARBA" id="ARBA00022840"/>
    </source>
</evidence>
<evidence type="ECO:0000256" key="5">
    <source>
        <dbReference type="ARBA" id="ARBA00022679"/>
    </source>
</evidence>
<dbReference type="InterPro" id="IPR004358">
    <property type="entry name" value="Sig_transdc_His_kin-like_C"/>
</dbReference>
<dbReference type="GO" id="GO:0005886">
    <property type="term" value="C:plasma membrane"/>
    <property type="evidence" value="ECO:0007669"/>
    <property type="project" value="TreeGrafter"/>
</dbReference>
<keyword evidence="8 15" id="KW-0418">Kinase</keyword>
<proteinExistence type="predicted"/>
<feature type="domain" description="Histidine kinase" evidence="14">
    <location>
        <begin position="166"/>
        <end position="382"/>
    </location>
</feature>